<sequence>MYEKDNVLTPDLWIVSTKVHIISAQAVGKIPARQKSVSTSGPGRCWSTLPVLFCAVAYL</sequence>
<keyword evidence="2" id="KW-1185">Reference proteome</keyword>
<reference evidence="1 2" key="1">
    <citation type="submission" date="2019-08" db="EMBL/GenBank/DDBJ databases">
        <authorList>
            <person name="Herpell B J."/>
        </authorList>
    </citation>
    <scope>NUCLEOTIDE SEQUENCE [LARGE SCALE GENOMIC DNA]</scope>
    <source>
        <strain evidence="2">Msb3</strain>
    </source>
</reference>
<accession>A0A5Q4Z294</accession>
<dbReference type="EMBL" id="LR699553">
    <property type="protein sequence ID" value="VVD29260.1"/>
    <property type="molecule type" value="Genomic_DNA"/>
</dbReference>
<protein>
    <submittedName>
        <fullName evidence="1">Uncharacterized protein</fullName>
    </submittedName>
</protein>
<evidence type="ECO:0000313" key="1">
    <source>
        <dbReference type="EMBL" id="VVD29260.1"/>
    </source>
</evidence>
<dbReference type="KEGG" id="pdio:PDMSB3_2804"/>
<evidence type="ECO:0000313" key="2">
    <source>
        <dbReference type="Proteomes" id="UP000325811"/>
    </source>
</evidence>
<organism evidence="1 2">
    <name type="scientific">Paraburkholderia dioscoreae</name>
    <dbReference type="NCBI Taxonomy" id="2604047"/>
    <lineage>
        <taxon>Bacteria</taxon>
        <taxon>Pseudomonadati</taxon>
        <taxon>Pseudomonadota</taxon>
        <taxon>Betaproteobacteria</taxon>
        <taxon>Burkholderiales</taxon>
        <taxon>Burkholderiaceae</taxon>
        <taxon>Paraburkholderia</taxon>
    </lineage>
</organism>
<dbReference type="Proteomes" id="UP000325811">
    <property type="component" value="Chromosome I"/>
</dbReference>
<proteinExistence type="predicted"/>
<gene>
    <name evidence="1" type="ORF">PDMSB3_2804</name>
</gene>
<name>A0A5Q4Z294_9BURK</name>
<dbReference type="AlphaFoldDB" id="A0A5Q4Z294"/>